<organism evidence="4 5">
    <name type="scientific">Vibrio thalassae</name>
    <dbReference type="NCBI Taxonomy" id="1243014"/>
    <lineage>
        <taxon>Bacteria</taxon>
        <taxon>Pseudomonadati</taxon>
        <taxon>Pseudomonadota</taxon>
        <taxon>Gammaproteobacteria</taxon>
        <taxon>Vibrionales</taxon>
        <taxon>Vibrionaceae</taxon>
        <taxon>Vibrio</taxon>
    </lineage>
</organism>
<dbReference type="PANTHER" id="PTHR43479:SF12">
    <property type="entry name" value="TRANSCRIPTIONAL REGULATORY PROTEIN"/>
    <property type="match status" value="1"/>
</dbReference>
<evidence type="ECO:0000313" key="4">
    <source>
        <dbReference type="EMBL" id="SNX48939.1"/>
    </source>
</evidence>
<sequence>MTNFIAFGYIKRRDINSCKCTAPDDSIDANLVVEYTNAVPCIGLFEFRRYRVEKKKGRRSAMAAEETKNLIMTVAAEMFCELGYERVSIRNISERAGVSHSLIRHHFGSKEQIWYGISDHLHAYMQKYIRYLLDQLPEDTPANVKVYHFAVGMLAHCIVIPQPIQLIADAMRQENEFFDYFIDSTGEIESIVLKLVDDFNAASPHTPLVMQELKWKLMIFAHGSACMLPMLKETWSQETTDLDECLVKHWSLFETQVASELSIDEQYRLKPKKIDELVYQVECDWGECPK</sequence>
<dbReference type="Gene3D" id="1.10.357.10">
    <property type="entry name" value="Tetracycline Repressor, domain 2"/>
    <property type="match status" value="1"/>
</dbReference>
<feature type="DNA-binding region" description="H-T-H motif" evidence="2">
    <location>
        <begin position="88"/>
        <end position="107"/>
    </location>
</feature>
<evidence type="ECO:0000256" key="2">
    <source>
        <dbReference type="PROSITE-ProRule" id="PRU00335"/>
    </source>
</evidence>
<dbReference type="PANTHER" id="PTHR43479">
    <property type="entry name" value="ACREF/ENVCD OPERON REPRESSOR-RELATED"/>
    <property type="match status" value="1"/>
</dbReference>
<dbReference type="SUPFAM" id="SSF46689">
    <property type="entry name" value="Homeodomain-like"/>
    <property type="match status" value="1"/>
</dbReference>
<keyword evidence="5" id="KW-1185">Reference proteome</keyword>
<dbReference type="InterPro" id="IPR001647">
    <property type="entry name" value="HTH_TetR"/>
</dbReference>
<gene>
    <name evidence="4" type="primary">betI_2</name>
    <name evidence="4" type="ORF">VTH8203_02576</name>
</gene>
<dbReference type="GO" id="GO:0003677">
    <property type="term" value="F:DNA binding"/>
    <property type="evidence" value="ECO:0007669"/>
    <property type="project" value="UniProtKB-UniRule"/>
</dbReference>
<protein>
    <submittedName>
        <fullName evidence="4">HTH-type transcriptional regulator BetI</fullName>
    </submittedName>
</protein>
<dbReference type="InterPro" id="IPR050624">
    <property type="entry name" value="HTH-type_Tx_Regulator"/>
</dbReference>
<dbReference type="PRINTS" id="PR00455">
    <property type="entry name" value="HTHTETR"/>
</dbReference>
<dbReference type="Proteomes" id="UP000219336">
    <property type="component" value="Unassembled WGS sequence"/>
</dbReference>
<evidence type="ECO:0000313" key="5">
    <source>
        <dbReference type="Proteomes" id="UP000219336"/>
    </source>
</evidence>
<dbReference type="Pfam" id="PF00440">
    <property type="entry name" value="TetR_N"/>
    <property type="match status" value="1"/>
</dbReference>
<dbReference type="PROSITE" id="PS50977">
    <property type="entry name" value="HTH_TETR_2"/>
    <property type="match status" value="1"/>
</dbReference>
<evidence type="ECO:0000259" key="3">
    <source>
        <dbReference type="PROSITE" id="PS50977"/>
    </source>
</evidence>
<proteinExistence type="predicted"/>
<dbReference type="AlphaFoldDB" id="A0A240ELB9"/>
<evidence type="ECO:0000256" key="1">
    <source>
        <dbReference type="ARBA" id="ARBA00023125"/>
    </source>
</evidence>
<dbReference type="EMBL" id="OANU01000041">
    <property type="protein sequence ID" value="SNX48939.1"/>
    <property type="molecule type" value="Genomic_DNA"/>
</dbReference>
<feature type="domain" description="HTH tetR-type" evidence="3">
    <location>
        <begin position="65"/>
        <end position="125"/>
    </location>
</feature>
<name>A0A240ELB9_9VIBR</name>
<dbReference type="InterPro" id="IPR009057">
    <property type="entry name" value="Homeodomain-like_sf"/>
</dbReference>
<keyword evidence="1 2" id="KW-0238">DNA-binding</keyword>
<accession>A0A240ELB9</accession>
<reference evidence="5" key="1">
    <citation type="submission" date="2016-06" db="EMBL/GenBank/DDBJ databases">
        <authorList>
            <person name="Rodrigo-Torres L."/>
            <person name="Arahal R.D."/>
            <person name="Lucena T."/>
        </authorList>
    </citation>
    <scope>NUCLEOTIDE SEQUENCE [LARGE SCALE GENOMIC DNA]</scope>
    <source>
        <strain evidence="5">CECT8203</strain>
    </source>
</reference>